<dbReference type="STRING" id="64969.SAMN02745127_01565"/>
<dbReference type="InterPro" id="IPR001851">
    <property type="entry name" value="ABC_transp_permease"/>
</dbReference>
<dbReference type="CDD" id="cd06582">
    <property type="entry name" value="TM_PBP1_LivH_like"/>
    <property type="match status" value="1"/>
</dbReference>
<comment type="caution">
    <text evidence="10">The sequence shown here is derived from an EMBL/GenBank/DDBJ whole genome shotgun (WGS) entry which is preliminary data.</text>
</comment>
<evidence type="ECO:0000256" key="5">
    <source>
        <dbReference type="ARBA" id="ARBA00022970"/>
    </source>
</evidence>
<dbReference type="GO" id="GO:0006865">
    <property type="term" value="P:amino acid transport"/>
    <property type="evidence" value="ECO:0007669"/>
    <property type="project" value="UniProtKB-KW"/>
</dbReference>
<keyword evidence="7 9" id="KW-0472">Membrane</keyword>
<evidence type="ECO:0000256" key="2">
    <source>
        <dbReference type="ARBA" id="ARBA00022448"/>
    </source>
</evidence>
<feature type="transmembrane region" description="Helical" evidence="9">
    <location>
        <begin position="189"/>
        <end position="218"/>
    </location>
</feature>
<name>A0A1T4PQL1_9GAMM</name>
<sequence length="295" mass="31553">MAELLGFPPQVLFGQLLIGLINGSFYALLSLGLAIIFGLLNIINFAHGAQYMLGAFVAWFGLKFFGVNYWVALILAPLVVAAIGIAIEKTLLRRLYKEDHLYGLLLTFGLALIIEGSFVHFFGVSGQPYSVPAALQGGNNLGFMFLPTYRAWIIVASLVVCFGTWYMIERTKLGAYLRAGTENPKLLQAFGINVPLLITLTYGYGVALAAFAGVLAAPIYSVSPVMGSNILIVVFAVVVIGGMGSIMGAVVTGLLMGLIEGLTKVFYPEASTTVIFLVMIVVLLVRPAGLFGKEA</sequence>
<dbReference type="GO" id="GO:0022857">
    <property type="term" value="F:transmembrane transporter activity"/>
    <property type="evidence" value="ECO:0007669"/>
    <property type="project" value="InterPro"/>
</dbReference>
<evidence type="ECO:0000313" key="10">
    <source>
        <dbReference type="EMBL" id="OPX55377.1"/>
    </source>
</evidence>
<organism evidence="10 11">
    <name type="scientific">Oceanospirillum multiglobuliferum</name>
    <dbReference type="NCBI Taxonomy" id="64969"/>
    <lineage>
        <taxon>Bacteria</taxon>
        <taxon>Pseudomonadati</taxon>
        <taxon>Pseudomonadota</taxon>
        <taxon>Gammaproteobacteria</taxon>
        <taxon>Oceanospirillales</taxon>
        <taxon>Oceanospirillaceae</taxon>
        <taxon>Oceanospirillum</taxon>
    </lineage>
</organism>
<evidence type="ECO:0000256" key="9">
    <source>
        <dbReference type="SAM" id="Phobius"/>
    </source>
</evidence>
<evidence type="ECO:0000313" key="11">
    <source>
        <dbReference type="Proteomes" id="UP000191418"/>
    </source>
</evidence>
<evidence type="ECO:0000256" key="4">
    <source>
        <dbReference type="ARBA" id="ARBA00022692"/>
    </source>
</evidence>
<proteinExistence type="inferred from homology"/>
<comment type="subcellular location">
    <subcellularLocation>
        <location evidence="1">Cell inner membrane</location>
        <topology evidence="1">Multi-pass membrane protein</topology>
    </subcellularLocation>
</comment>
<evidence type="ECO:0000256" key="3">
    <source>
        <dbReference type="ARBA" id="ARBA00022475"/>
    </source>
</evidence>
<feature type="transmembrane region" description="Helical" evidence="9">
    <location>
        <begin position="230"/>
        <end position="258"/>
    </location>
</feature>
<feature type="transmembrane region" description="Helical" evidence="9">
    <location>
        <begin position="149"/>
        <end position="168"/>
    </location>
</feature>
<keyword evidence="6 9" id="KW-1133">Transmembrane helix</keyword>
<keyword evidence="4 9" id="KW-0812">Transmembrane</keyword>
<protein>
    <submittedName>
        <fullName evidence="10">Branched-chain amino acid ABC transporter permease</fullName>
    </submittedName>
</protein>
<dbReference type="Pfam" id="PF02653">
    <property type="entry name" value="BPD_transp_2"/>
    <property type="match status" value="1"/>
</dbReference>
<dbReference type="PANTHER" id="PTHR11795:SF442">
    <property type="entry name" value="ABC TRANSPORTER ATP-BINDING PROTEIN"/>
    <property type="match status" value="1"/>
</dbReference>
<reference evidence="10 11" key="1">
    <citation type="submission" date="2017-01" db="EMBL/GenBank/DDBJ databases">
        <title>Genome Sequencing of a Marine Spirillum, Oceanospirillum multiglobuliferum ATCC 33336, from Japan.</title>
        <authorList>
            <person name="Carney J.G."/>
            <person name="Trachtenberg A.M."/>
            <person name="Rheaume B.A."/>
            <person name="Linnane J.D."/>
            <person name="Pitts N.L."/>
            <person name="Mykles D.L."/>
            <person name="Maclea K.S."/>
        </authorList>
    </citation>
    <scope>NUCLEOTIDE SEQUENCE [LARGE SCALE GENOMIC DNA]</scope>
    <source>
        <strain evidence="10 11">ATCC 33336</strain>
    </source>
</reference>
<keyword evidence="5" id="KW-0029">Amino-acid transport</keyword>
<dbReference type="Proteomes" id="UP000191418">
    <property type="component" value="Unassembled WGS sequence"/>
</dbReference>
<dbReference type="InterPro" id="IPR052157">
    <property type="entry name" value="BCAA_transport_permease"/>
</dbReference>
<evidence type="ECO:0000256" key="6">
    <source>
        <dbReference type="ARBA" id="ARBA00022989"/>
    </source>
</evidence>
<dbReference type="RefSeq" id="WP_078745165.1">
    <property type="nucleotide sequence ID" value="NZ_FUXG01000009.1"/>
</dbReference>
<comment type="similarity">
    <text evidence="8">Belongs to the binding-protein-dependent transport system permease family. LivHM subfamily.</text>
</comment>
<feature type="transmembrane region" description="Helical" evidence="9">
    <location>
        <begin position="100"/>
        <end position="122"/>
    </location>
</feature>
<feature type="transmembrane region" description="Helical" evidence="9">
    <location>
        <begin position="265"/>
        <end position="285"/>
    </location>
</feature>
<dbReference type="GO" id="GO:0005886">
    <property type="term" value="C:plasma membrane"/>
    <property type="evidence" value="ECO:0007669"/>
    <property type="project" value="UniProtKB-SubCell"/>
</dbReference>
<evidence type="ECO:0000256" key="1">
    <source>
        <dbReference type="ARBA" id="ARBA00004429"/>
    </source>
</evidence>
<dbReference type="EMBL" id="MTSM01000010">
    <property type="protein sequence ID" value="OPX55377.1"/>
    <property type="molecule type" value="Genomic_DNA"/>
</dbReference>
<gene>
    <name evidence="10" type="ORF">BTE48_09430</name>
</gene>
<accession>A0A1T4PQL1</accession>
<feature type="transmembrane region" description="Helical" evidence="9">
    <location>
        <begin position="12"/>
        <end position="35"/>
    </location>
</feature>
<dbReference type="PANTHER" id="PTHR11795">
    <property type="entry name" value="BRANCHED-CHAIN AMINO ACID TRANSPORT SYSTEM PERMEASE PROTEIN LIVH"/>
    <property type="match status" value="1"/>
</dbReference>
<dbReference type="AlphaFoldDB" id="A0A1T4PQL1"/>
<evidence type="ECO:0000256" key="8">
    <source>
        <dbReference type="ARBA" id="ARBA00037998"/>
    </source>
</evidence>
<dbReference type="OrthoDB" id="9807115at2"/>
<feature type="transmembrane region" description="Helical" evidence="9">
    <location>
        <begin position="42"/>
        <end position="62"/>
    </location>
</feature>
<keyword evidence="2" id="KW-0813">Transport</keyword>
<keyword evidence="11" id="KW-1185">Reference proteome</keyword>
<evidence type="ECO:0000256" key="7">
    <source>
        <dbReference type="ARBA" id="ARBA00023136"/>
    </source>
</evidence>
<keyword evidence="3" id="KW-1003">Cell membrane</keyword>
<feature type="transmembrane region" description="Helical" evidence="9">
    <location>
        <begin position="68"/>
        <end position="88"/>
    </location>
</feature>